<comment type="caution">
    <text evidence="2">The sequence shown here is derived from an EMBL/GenBank/DDBJ whole genome shotgun (WGS) entry which is preliminary data.</text>
</comment>
<name>A0A3M0A1X3_9BACT</name>
<keyword evidence="3" id="KW-1185">Reference proteome</keyword>
<feature type="signal peptide" evidence="1">
    <location>
        <begin position="1"/>
        <end position="23"/>
    </location>
</feature>
<proteinExistence type="predicted"/>
<organism evidence="2 3">
    <name type="scientific">Metamycoplasma subdolum</name>
    <dbReference type="NCBI Taxonomy" id="92407"/>
    <lineage>
        <taxon>Bacteria</taxon>
        <taxon>Bacillati</taxon>
        <taxon>Mycoplasmatota</taxon>
        <taxon>Mycoplasmoidales</taxon>
        <taxon>Metamycoplasmataceae</taxon>
        <taxon>Metamycoplasma</taxon>
    </lineage>
</organism>
<protein>
    <recommendedName>
        <fullName evidence="4">Lipoprotein</fullName>
    </recommendedName>
</protein>
<dbReference type="OrthoDB" id="401341at2"/>
<feature type="chain" id="PRO_5018137175" description="Lipoprotein" evidence="1">
    <location>
        <begin position="24"/>
        <end position="846"/>
    </location>
</feature>
<dbReference type="EMBL" id="REFI01000005">
    <property type="protein sequence ID" value="RMA78973.1"/>
    <property type="molecule type" value="Genomic_DNA"/>
</dbReference>
<dbReference type="NCBIfam" id="NF045850">
    <property type="entry name" value="ABC_Mplas_LP"/>
    <property type="match status" value="1"/>
</dbReference>
<keyword evidence="1" id="KW-0732">Signal</keyword>
<dbReference type="Proteomes" id="UP000267246">
    <property type="component" value="Unassembled WGS sequence"/>
</dbReference>
<evidence type="ECO:0008006" key="4">
    <source>
        <dbReference type="Google" id="ProtNLM"/>
    </source>
</evidence>
<dbReference type="AlphaFoldDB" id="A0A3M0A1X3"/>
<reference evidence="2 3" key="1">
    <citation type="submission" date="2018-10" db="EMBL/GenBank/DDBJ databases">
        <title>Genomic Encyclopedia of Archaeal and Bacterial Type Strains, Phase II (KMG-II): from individual species to whole genera.</title>
        <authorList>
            <person name="Goeker M."/>
        </authorList>
    </citation>
    <scope>NUCLEOTIDE SEQUENCE [LARGE SCALE GENOMIC DNA]</scope>
    <source>
        <strain evidence="2 3">ATCC 29870</strain>
    </source>
</reference>
<evidence type="ECO:0000256" key="1">
    <source>
        <dbReference type="SAM" id="SignalP"/>
    </source>
</evidence>
<sequence length="846" mass="98698">MKNMQSKNLKLLFSLIPATVSVACFSLISCTNDYNKLHDNYIVWSNSSNQSGEFSYAYPNGIDKNLQDINNLTQPKLIRIASQNQPEIDFRDSIVLKPTELWYQFEQASSISLKDSGLNESIFSVDNIKRVDYSNSVPDSEKKPSVLYPTFDKGNGFSNPYLFVDSSIFNSINHKSFFEKLKNSNKFIIKNDGKQTANYWVNFEGKDNIDGKKFEVTLQDFKFGLIVKALQNKKLRDKFLKENLMSENQKLEKLNFKENSPYFDGQNIVNVFDSFGLSSSFLEDKNQWKGFIESDYLEIRTKDGKDTDLTEAFKYLLIYSNLLDAIPYEYIIKKYGPYPFSDESFSWFYEYGKTYKNTLYGSYYFVNKNTMNETVLYRNTKYARDNSKWQNQKHLNEIKFKYNTLPIGQSTFNTQSYNAFKQNIISSLNIDGLTLDLKEQILSDFSKYNLSYERNTLKYLPSTDIALNLTPKGKNLYFNDSFANAFYGLSLKEIEEQNYSYNSIFSKESLAFQSMFLNIINAYTIASTSAQDMFLSQAPYDINISSINTSGTNYLTLRDAHANIHKQIILDIDKGRLEKINKTVQFDNKLNATKLKNLTDLNKQISSVDKEIIKKNITKYIDKVLAKTEEQYLEFTLPIKAFNLSKKQLNLLPLIEKEFSTIDERIKAKIVLVDDFDKFNQYFKFGSSIYSYSTFRLNQSTTTDFLKTLVLKNKFEILAKAFNVYKQVKNDEITYFAIFDFFEYLKSNHKKTFDQLEMLCNMKINEIKEENFTFEITQILNKYFATLELSKVVNLINEINNLHAYTINFENKILLANFSKVLYQKYIIKPFSFDGLNYLQDILIKE</sequence>
<accession>A0A3M0A1X3</accession>
<dbReference type="RefSeq" id="WP_121940519.1">
    <property type="nucleotide sequence ID" value="NZ_CP137846.1"/>
</dbReference>
<evidence type="ECO:0000313" key="3">
    <source>
        <dbReference type="Proteomes" id="UP000267246"/>
    </source>
</evidence>
<dbReference type="PROSITE" id="PS51257">
    <property type="entry name" value="PROKAR_LIPOPROTEIN"/>
    <property type="match status" value="1"/>
</dbReference>
<gene>
    <name evidence="2" type="ORF">JN00_0017</name>
</gene>
<evidence type="ECO:0000313" key="2">
    <source>
        <dbReference type="EMBL" id="RMA78973.1"/>
    </source>
</evidence>